<comment type="caution">
    <text evidence="2">The sequence shown here is derived from an EMBL/GenBank/DDBJ whole genome shotgun (WGS) entry which is preliminary data.</text>
</comment>
<gene>
    <name evidence="2" type="ORF">GCM10010326_37000</name>
</gene>
<keyword evidence="1" id="KW-0732">Signal</keyword>
<reference evidence="3" key="1">
    <citation type="journal article" date="2019" name="Int. J. Syst. Evol. Microbiol.">
        <title>The Global Catalogue of Microorganisms (GCM) 10K type strain sequencing project: providing services to taxonomists for standard genome sequencing and annotation.</title>
        <authorList>
            <consortium name="The Broad Institute Genomics Platform"/>
            <consortium name="The Broad Institute Genome Sequencing Center for Infectious Disease"/>
            <person name="Wu L."/>
            <person name="Ma J."/>
        </authorList>
    </citation>
    <scope>NUCLEOTIDE SEQUENCE [LARGE SCALE GENOMIC DNA]</scope>
    <source>
        <strain evidence="3">JCM 4594</strain>
    </source>
</reference>
<feature type="chain" id="PRO_5046967685" evidence="1">
    <location>
        <begin position="32"/>
        <end position="60"/>
    </location>
</feature>
<evidence type="ECO:0000313" key="3">
    <source>
        <dbReference type="Proteomes" id="UP000600946"/>
    </source>
</evidence>
<accession>A0ABQ3ABD4</accession>
<keyword evidence="3" id="KW-1185">Reference proteome</keyword>
<sequence length="60" mass="5958">MKIMTTGVRRMVLAVAGVAILGLAGTAVAHAGTQWGGPPQPVVTEVAHPQAAPVAGMQQG</sequence>
<evidence type="ECO:0000313" key="2">
    <source>
        <dbReference type="EMBL" id="GGY39525.1"/>
    </source>
</evidence>
<protein>
    <submittedName>
        <fullName evidence="2">Uncharacterized protein</fullName>
    </submittedName>
</protein>
<name>A0ABQ3ABD4_9ACTN</name>
<feature type="signal peptide" evidence="1">
    <location>
        <begin position="1"/>
        <end position="31"/>
    </location>
</feature>
<dbReference type="RefSeq" id="WP_190027610.1">
    <property type="nucleotide sequence ID" value="NZ_BMUU01000005.1"/>
</dbReference>
<dbReference type="Proteomes" id="UP000600946">
    <property type="component" value="Unassembled WGS sequence"/>
</dbReference>
<dbReference type="GeneID" id="96291648"/>
<proteinExistence type="predicted"/>
<evidence type="ECO:0000256" key="1">
    <source>
        <dbReference type="SAM" id="SignalP"/>
    </source>
</evidence>
<dbReference type="EMBL" id="BMUU01000005">
    <property type="protein sequence ID" value="GGY39525.1"/>
    <property type="molecule type" value="Genomic_DNA"/>
</dbReference>
<organism evidence="2 3">
    <name type="scientific">Streptomyces xanthochromogenes</name>
    <dbReference type="NCBI Taxonomy" id="67384"/>
    <lineage>
        <taxon>Bacteria</taxon>
        <taxon>Bacillati</taxon>
        <taxon>Actinomycetota</taxon>
        <taxon>Actinomycetes</taxon>
        <taxon>Kitasatosporales</taxon>
        <taxon>Streptomycetaceae</taxon>
        <taxon>Streptomyces</taxon>
    </lineage>
</organism>